<dbReference type="EMBL" id="LTAG01000132">
    <property type="protein sequence ID" value="KXO14719.1"/>
    <property type="molecule type" value="Genomic_DNA"/>
</dbReference>
<dbReference type="STRING" id="28125.HMPREF3202_02301"/>
<dbReference type="PANTHER" id="PTHR43201:SF5">
    <property type="entry name" value="MEDIUM-CHAIN ACYL-COA LIGASE ACSF2, MITOCHONDRIAL"/>
    <property type="match status" value="1"/>
</dbReference>
<accession>A0A137SQS2</accession>
<organism evidence="4 5">
    <name type="scientific">Prevotella bivia</name>
    <dbReference type="NCBI Taxonomy" id="28125"/>
    <lineage>
        <taxon>Bacteria</taxon>
        <taxon>Pseudomonadati</taxon>
        <taxon>Bacteroidota</taxon>
        <taxon>Bacteroidia</taxon>
        <taxon>Bacteroidales</taxon>
        <taxon>Prevotellaceae</taxon>
        <taxon>Prevotella</taxon>
    </lineage>
</organism>
<dbReference type="Gene3D" id="3.30.300.30">
    <property type="match status" value="1"/>
</dbReference>
<evidence type="ECO:0000256" key="1">
    <source>
        <dbReference type="ARBA" id="ARBA00006432"/>
    </source>
</evidence>
<name>A0A137SQS2_9BACT</name>
<evidence type="ECO:0000313" key="4">
    <source>
        <dbReference type="EMBL" id="KXO14719.1"/>
    </source>
</evidence>
<dbReference type="PATRIC" id="fig|28125.4.peg.2299"/>
<dbReference type="SUPFAM" id="SSF56801">
    <property type="entry name" value="Acetyl-CoA synthetase-like"/>
    <property type="match status" value="1"/>
</dbReference>
<dbReference type="InterPro" id="IPR042099">
    <property type="entry name" value="ANL_N_sf"/>
</dbReference>
<evidence type="ECO:0000256" key="2">
    <source>
        <dbReference type="ARBA" id="ARBA00022598"/>
    </source>
</evidence>
<dbReference type="Proteomes" id="UP000070093">
    <property type="component" value="Unassembled WGS sequence"/>
</dbReference>
<feature type="domain" description="AMP-dependent synthetase/ligase" evidence="3">
    <location>
        <begin position="17"/>
        <end position="181"/>
    </location>
</feature>
<evidence type="ECO:0000259" key="3">
    <source>
        <dbReference type="Pfam" id="PF00501"/>
    </source>
</evidence>
<dbReference type="InterPro" id="IPR020845">
    <property type="entry name" value="AMP-binding_CS"/>
</dbReference>
<keyword evidence="2 4" id="KW-0436">Ligase</keyword>
<dbReference type="GO" id="GO:0006631">
    <property type="term" value="P:fatty acid metabolic process"/>
    <property type="evidence" value="ECO:0007669"/>
    <property type="project" value="TreeGrafter"/>
</dbReference>
<proteinExistence type="inferred from homology"/>
<dbReference type="InterPro" id="IPR000873">
    <property type="entry name" value="AMP-dep_synth/lig_dom"/>
</dbReference>
<dbReference type="AlphaFoldDB" id="A0A137SQS2"/>
<dbReference type="PROSITE" id="PS00455">
    <property type="entry name" value="AMP_BINDING"/>
    <property type="match status" value="1"/>
</dbReference>
<dbReference type="eggNOG" id="COG0318">
    <property type="taxonomic scope" value="Bacteria"/>
</dbReference>
<gene>
    <name evidence="4" type="ORF">HMPREF3202_02301</name>
</gene>
<comment type="caution">
    <text evidence="4">The sequence shown here is derived from an EMBL/GenBank/DDBJ whole genome shotgun (WGS) entry which is preliminary data.</text>
</comment>
<dbReference type="InterPro" id="IPR045851">
    <property type="entry name" value="AMP-bd_C_sf"/>
</dbReference>
<dbReference type="PANTHER" id="PTHR43201">
    <property type="entry name" value="ACYL-COA SYNTHETASE"/>
    <property type="match status" value="1"/>
</dbReference>
<evidence type="ECO:0000313" key="5">
    <source>
        <dbReference type="Proteomes" id="UP000070093"/>
    </source>
</evidence>
<reference evidence="4 5" key="1">
    <citation type="submission" date="2016-02" db="EMBL/GenBank/DDBJ databases">
        <authorList>
            <person name="Wen L."/>
            <person name="He K."/>
            <person name="Yang H."/>
        </authorList>
    </citation>
    <scope>NUCLEOTIDE SEQUENCE [LARGE SCALE GENOMIC DNA]</scope>
    <source>
        <strain evidence="4 5">GED7880</strain>
    </source>
</reference>
<dbReference type="GO" id="GO:0031956">
    <property type="term" value="F:medium-chain fatty acid-CoA ligase activity"/>
    <property type="evidence" value="ECO:0007669"/>
    <property type="project" value="TreeGrafter"/>
</dbReference>
<protein>
    <submittedName>
        <fullName evidence="4">O-succinylbenzoic acid--CoA ligase family protein</fullName>
    </submittedName>
</protein>
<dbReference type="Pfam" id="PF00501">
    <property type="entry name" value="AMP-binding"/>
    <property type="match status" value="1"/>
</dbReference>
<dbReference type="Gene3D" id="3.40.50.12780">
    <property type="entry name" value="N-terminal domain of ligase-like"/>
    <property type="match status" value="1"/>
</dbReference>
<comment type="similarity">
    <text evidence="1">Belongs to the ATP-dependent AMP-binding enzyme family.</text>
</comment>
<sequence length="342" mass="37718">MSKKIKPMTLEEFLAEWNNSKPTVLVHTSGSTGKPKPLLIEKQRMLNSAKITCDFLGLKQGDKALLCMPLDFIAGKMMVVRGIERGMKIINVKPSGHPLSDEALRSASDDDEITFAAMIPLQVANSLEVPKERERLLAIKHLIIGGGAVDDEMADTLKAFPNAVWSTYGMTETLSHVALRRLSGKDASSWYEPFESVEIATTDDGCLVINAPLVCQAMLTTNDRVEISKNVAGKTIFRVLGRKDNVINSGGVKIQIEEVEALLKPMLTKPYIITKRNDKKFGEVVVLLTESENIIEVETICKQILPKYWQPKLIKQVASIPMTATGKPARAQAFTIASNIEK</sequence>